<protein>
    <recommendedName>
        <fullName evidence="5">Mitochondrial assembly of ribosomal large subunit protein 1</fullName>
    </recommendedName>
</protein>
<dbReference type="SUPFAM" id="SSF81301">
    <property type="entry name" value="Nucleotidyltransferase"/>
    <property type="match status" value="1"/>
</dbReference>
<evidence type="ECO:0000256" key="6">
    <source>
        <dbReference type="SAM" id="MobiDB-lite"/>
    </source>
</evidence>
<evidence type="ECO:0000256" key="1">
    <source>
        <dbReference type="ARBA" id="ARBA00004173"/>
    </source>
</evidence>
<comment type="subcellular location">
    <subcellularLocation>
        <location evidence="1">Mitochondrion</location>
    </subcellularLocation>
</comment>
<organism evidence="7 8">
    <name type="scientific">Scophthalmus maximus</name>
    <name type="common">Turbot</name>
    <name type="synonym">Psetta maxima</name>
    <dbReference type="NCBI Taxonomy" id="52904"/>
    <lineage>
        <taxon>Eukaryota</taxon>
        <taxon>Metazoa</taxon>
        <taxon>Chordata</taxon>
        <taxon>Craniata</taxon>
        <taxon>Vertebrata</taxon>
        <taxon>Euteleostomi</taxon>
        <taxon>Actinopterygii</taxon>
        <taxon>Neopterygii</taxon>
        <taxon>Teleostei</taxon>
        <taxon>Neoteleostei</taxon>
        <taxon>Acanthomorphata</taxon>
        <taxon>Carangaria</taxon>
        <taxon>Pleuronectiformes</taxon>
        <taxon>Pleuronectoidei</taxon>
        <taxon>Scophthalmidae</taxon>
        <taxon>Scophthalmus</taxon>
    </lineage>
</organism>
<dbReference type="InterPro" id="IPR043519">
    <property type="entry name" value="NT_sf"/>
</dbReference>
<dbReference type="PANTHER" id="PTHR21043">
    <property type="entry name" value="IOJAP SUPERFAMILY ORTHOLOG"/>
    <property type="match status" value="1"/>
</dbReference>
<dbReference type="AlphaFoldDB" id="A0A2U9AYT7"/>
<dbReference type="FunFam" id="3.30.460.10:FF:000018">
    <property type="entry name" value="Mitochondrial assembly of ribosomal large subunit 1"/>
    <property type="match status" value="1"/>
</dbReference>
<dbReference type="GO" id="GO:0017148">
    <property type="term" value="P:negative regulation of translation"/>
    <property type="evidence" value="ECO:0007669"/>
    <property type="project" value="TreeGrafter"/>
</dbReference>
<name>A0A2U9AYT7_SCOMX</name>
<feature type="region of interest" description="Disordered" evidence="6">
    <location>
        <begin position="94"/>
        <end position="123"/>
    </location>
</feature>
<dbReference type="GO" id="GO:0043023">
    <property type="term" value="F:ribosomal large subunit binding"/>
    <property type="evidence" value="ECO:0007669"/>
    <property type="project" value="TreeGrafter"/>
</dbReference>
<dbReference type="Proteomes" id="UP000246464">
    <property type="component" value="Chromosome 1"/>
</dbReference>
<dbReference type="PANTHER" id="PTHR21043:SF0">
    <property type="entry name" value="MITOCHONDRIAL ASSEMBLY OF RIBOSOMAL LARGE SUBUNIT PROTEIN 1"/>
    <property type="match status" value="1"/>
</dbReference>
<dbReference type="STRING" id="52904.ENSSMAP00000032863"/>
<dbReference type="Pfam" id="PF02410">
    <property type="entry name" value="RsfS"/>
    <property type="match status" value="1"/>
</dbReference>
<keyword evidence="8" id="KW-1185">Reference proteome</keyword>
<feature type="compositionally biased region" description="Basic and acidic residues" evidence="6">
    <location>
        <begin position="94"/>
        <end position="117"/>
    </location>
</feature>
<evidence type="ECO:0000313" key="8">
    <source>
        <dbReference type="Proteomes" id="UP000246464"/>
    </source>
</evidence>
<proteinExistence type="inferred from homology"/>
<dbReference type="InterPro" id="IPR004394">
    <property type="entry name" value="Iojap/RsfS/C7orf30"/>
</dbReference>
<evidence type="ECO:0000256" key="5">
    <source>
        <dbReference type="ARBA" id="ARBA00073331"/>
    </source>
</evidence>
<evidence type="ECO:0000256" key="3">
    <source>
        <dbReference type="ARBA" id="ARBA00023128"/>
    </source>
</evidence>
<evidence type="ECO:0000256" key="4">
    <source>
        <dbReference type="ARBA" id="ARBA00053669"/>
    </source>
</evidence>
<dbReference type="GO" id="GO:0005739">
    <property type="term" value="C:mitochondrion"/>
    <property type="evidence" value="ECO:0007669"/>
    <property type="project" value="UniProtKB-SubCell"/>
</dbReference>
<comment type="similarity">
    <text evidence="2">Belongs to the Iojap/RsfS family.</text>
</comment>
<comment type="function">
    <text evidence="4">Required for normal mitochondrial ribosome function and mitochondrial translation. May play a role in ribosome biogenesis by preventing premature association of the 28S and 39S ribosomal subunits. Interacts with mitochondrial ribosomal protein uL14m (MRPL14), probably blocking formation of intersubunit bridge B8, preventing association of the 28S and 39S ribosomal subunits. Addition to isolated mitochondrial ribosomal subunits partially inhibits translation, probably by interfering with the association of the 28S and 39S ribosomal subunits and the formation of functional ribosomes. May also participate in the assembly and/or regulation of the stability of the large subunit of the mitochondrial ribosome. May function as a ribosomal silencing factor.</text>
</comment>
<dbReference type="GO" id="GO:0090071">
    <property type="term" value="P:negative regulation of ribosome biogenesis"/>
    <property type="evidence" value="ECO:0007669"/>
    <property type="project" value="TreeGrafter"/>
</dbReference>
<dbReference type="NCBIfam" id="TIGR00090">
    <property type="entry name" value="rsfS_iojap_ybeB"/>
    <property type="match status" value="1"/>
</dbReference>
<dbReference type="EMBL" id="CP026243">
    <property type="protein sequence ID" value="AWO96721.1"/>
    <property type="molecule type" value="Genomic_DNA"/>
</dbReference>
<dbReference type="HAMAP" id="MF_01477">
    <property type="entry name" value="Iojap_RsfS"/>
    <property type="match status" value="1"/>
</dbReference>
<sequence length="259" mass="29320">MSSVVTRGCSSFISGKAQAPTKKKAYEPMESQGRRRSVLPEQAGVFRSVCSIPRGASHGPCSLRRLAPSSAACQQRPHVFTACHLETRCYSEVNRENSHSEKDTGVSSEESHERDGDGAPSQRPVDAFTIDVLVSLLRQENAVDMCVIKVPDQIKYTEYFIVASGISPRHLRAMALYAIKVYKFLKKDGDRNVKIEGKHSEDWMCIDFGNIVVHLMLPEIRDVYELEKLWTLRNYDEQLRNIPPDKLPEDFIYDVDITK</sequence>
<keyword evidence="3" id="KW-0496">Mitochondrion</keyword>
<reference evidence="7 8" key="1">
    <citation type="submission" date="2017-12" db="EMBL/GenBank/DDBJ databases">
        <title>Integrating genomic resources of turbot (Scophthalmus maximus) in depth evaluation of genetic and physical mapping variation across individuals.</title>
        <authorList>
            <person name="Martinez P."/>
        </authorList>
    </citation>
    <scope>NUCLEOTIDE SEQUENCE [LARGE SCALE GENOMIC DNA]</scope>
</reference>
<gene>
    <name evidence="7" type="ORF">SMAX5B_012019</name>
</gene>
<evidence type="ECO:0000313" key="7">
    <source>
        <dbReference type="EMBL" id="AWO96721.1"/>
    </source>
</evidence>
<dbReference type="Gene3D" id="3.30.460.10">
    <property type="entry name" value="Beta Polymerase, domain 2"/>
    <property type="match status" value="1"/>
</dbReference>
<evidence type="ECO:0000256" key="2">
    <source>
        <dbReference type="ARBA" id="ARBA00010574"/>
    </source>
</evidence>
<accession>A0A2U9AYT7</accession>